<evidence type="ECO:0000259" key="7">
    <source>
        <dbReference type="Pfam" id="PF04377"/>
    </source>
</evidence>
<dbReference type="InterPro" id="IPR007472">
    <property type="entry name" value="N-end_Aminoacyl_Trfase_C"/>
</dbReference>
<dbReference type="EMBL" id="JANBPT010000530">
    <property type="protein sequence ID" value="KAJ1917720.1"/>
    <property type="molecule type" value="Genomic_DNA"/>
</dbReference>
<accession>A0A9W7ZWQ0</accession>
<sequence length="597" mass="67071">GSPPLPSSEVIPGEWYQYDKCSYSTPNRSYSQYIMHANSLTAHDYQTLVNRNWRRSGQSLYRRDTFNSCCNPYAIRLRVDQYRPSRSNRRTVNRVNRFLRTPPAKSSAFSVARRPPLPTGPLPLGSLPPRRERGVDPNNMYMRQYPTFDQCVLDGSDYTKNPDILQRLTVETVPARYEAESYDVYLRYQKHVHNDDPSRRGPDGYTRFLVASPLKLEPFDGSLPVDALYPAHLPAAEWPYVSADPADSDDELSPPSGTHHSFGSTPSSFTVTPDFGPTMVGSALSADLAGVTAYGTYHQQYRLDGVLIAVGVIDILPTSVSSVYLFYEPAYEHLNLGKYSSIREAMFTRRLRETYPVALRALRYYTMGYYIHACPKMQYKGDLLRPSQLLDPVTFAWVDYADAAPILDRCAHTSLVPVSIPHPSALDSAPAARSLIPWYLRTPQDPAYPSKRLVTADISRHLGLPALGSVPPAEMPAEVWDAVNVKCGDHIYPARFALCSFPLLRFKLVQYYQVVGHELAATLIVEVTDCVRRKYRAVLGSLAVTIPSPSNDDEEDGDNGDDMGEDEEEEEFYRGYAEFSQLDDAELSKRGVSIVSR</sequence>
<organism evidence="8 9">
    <name type="scientific">Tieghemiomyces parasiticus</name>
    <dbReference type="NCBI Taxonomy" id="78921"/>
    <lineage>
        <taxon>Eukaryota</taxon>
        <taxon>Fungi</taxon>
        <taxon>Fungi incertae sedis</taxon>
        <taxon>Zoopagomycota</taxon>
        <taxon>Kickxellomycotina</taxon>
        <taxon>Dimargaritomycetes</taxon>
        <taxon>Dimargaritales</taxon>
        <taxon>Dimargaritaceae</taxon>
        <taxon>Tieghemiomyces</taxon>
    </lineage>
</organism>
<feature type="compositionally biased region" description="Acidic residues" evidence="5">
    <location>
        <begin position="551"/>
        <end position="571"/>
    </location>
</feature>
<keyword evidence="9" id="KW-1185">Reference proteome</keyword>
<name>A0A9W7ZWQ0_9FUNG</name>
<dbReference type="Pfam" id="PF04376">
    <property type="entry name" value="ATE_N"/>
    <property type="match status" value="1"/>
</dbReference>
<dbReference type="OrthoDB" id="74183at2759"/>
<dbReference type="InterPro" id="IPR030700">
    <property type="entry name" value="N-end_Aminoacyl_Trfase"/>
</dbReference>
<evidence type="ECO:0000313" key="9">
    <source>
        <dbReference type="Proteomes" id="UP001150569"/>
    </source>
</evidence>
<dbReference type="EC" id="2.3.2.8" evidence="2"/>
<gene>
    <name evidence="8" type="primary">ATE1_1</name>
    <name evidence="8" type="ORF">IWQ60_007702</name>
</gene>
<evidence type="ECO:0000256" key="4">
    <source>
        <dbReference type="ARBA" id="ARBA00023315"/>
    </source>
</evidence>
<dbReference type="Proteomes" id="UP001150569">
    <property type="component" value="Unassembled WGS sequence"/>
</dbReference>
<feature type="domain" description="N-end rule aminoacyl transferase C-terminal" evidence="7">
    <location>
        <begin position="180"/>
        <end position="390"/>
    </location>
</feature>
<evidence type="ECO:0000256" key="3">
    <source>
        <dbReference type="ARBA" id="ARBA00022679"/>
    </source>
</evidence>
<evidence type="ECO:0000256" key="5">
    <source>
        <dbReference type="SAM" id="MobiDB-lite"/>
    </source>
</evidence>
<dbReference type="InterPro" id="IPR007471">
    <property type="entry name" value="N-end_Aminoacyl_Trfase_N"/>
</dbReference>
<feature type="region of interest" description="Disordered" evidence="5">
    <location>
        <begin position="546"/>
        <end position="571"/>
    </location>
</feature>
<dbReference type="GO" id="GO:0005737">
    <property type="term" value="C:cytoplasm"/>
    <property type="evidence" value="ECO:0007669"/>
    <property type="project" value="TreeGrafter"/>
</dbReference>
<comment type="similarity">
    <text evidence="1">Belongs to the R-transferase family.</text>
</comment>
<feature type="region of interest" description="Disordered" evidence="5">
    <location>
        <begin position="244"/>
        <end position="265"/>
    </location>
</feature>
<evidence type="ECO:0000256" key="1">
    <source>
        <dbReference type="ARBA" id="ARBA00009991"/>
    </source>
</evidence>
<dbReference type="AlphaFoldDB" id="A0A9W7ZWQ0"/>
<dbReference type="Pfam" id="PF04377">
    <property type="entry name" value="ATE_C"/>
    <property type="match status" value="1"/>
</dbReference>
<evidence type="ECO:0000313" key="8">
    <source>
        <dbReference type="EMBL" id="KAJ1917720.1"/>
    </source>
</evidence>
<dbReference type="PANTHER" id="PTHR21367">
    <property type="entry name" value="ARGININE-TRNA-PROTEIN TRANSFERASE 1"/>
    <property type="match status" value="1"/>
</dbReference>
<proteinExistence type="inferred from homology"/>
<reference evidence="8" key="1">
    <citation type="submission" date="2022-07" db="EMBL/GenBank/DDBJ databases">
        <title>Phylogenomic reconstructions and comparative analyses of Kickxellomycotina fungi.</title>
        <authorList>
            <person name="Reynolds N.K."/>
            <person name="Stajich J.E."/>
            <person name="Barry K."/>
            <person name="Grigoriev I.V."/>
            <person name="Crous P."/>
            <person name="Smith M.E."/>
        </authorList>
    </citation>
    <scope>NUCLEOTIDE SEQUENCE</scope>
    <source>
        <strain evidence="8">RSA 861</strain>
    </source>
</reference>
<feature type="domain" description="N-end aminoacyl transferase N-terminal" evidence="6">
    <location>
        <begin position="20"/>
        <end position="90"/>
    </location>
</feature>
<dbReference type="GO" id="GO:0004057">
    <property type="term" value="F:arginyl-tRNA--protein transferase activity"/>
    <property type="evidence" value="ECO:0007669"/>
    <property type="project" value="UniProtKB-EC"/>
</dbReference>
<dbReference type="PANTHER" id="PTHR21367:SF1">
    <property type="entry name" value="ARGINYL-TRNA--PROTEIN TRANSFERASE 1"/>
    <property type="match status" value="1"/>
</dbReference>
<evidence type="ECO:0000259" key="6">
    <source>
        <dbReference type="Pfam" id="PF04376"/>
    </source>
</evidence>
<evidence type="ECO:0000256" key="2">
    <source>
        <dbReference type="ARBA" id="ARBA00012025"/>
    </source>
</evidence>
<comment type="caution">
    <text evidence="8">The sequence shown here is derived from an EMBL/GenBank/DDBJ whole genome shotgun (WGS) entry which is preliminary data.</text>
</comment>
<feature type="region of interest" description="Disordered" evidence="5">
    <location>
        <begin position="105"/>
        <end position="131"/>
    </location>
</feature>
<feature type="compositionally biased region" description="Polar residues" evidence="5">
    <location>
        <begin position="255"/>
        <end position="265"/>
    </location>
</feature>
<keyword evidence="3 8" id="KW-0808">Transferase</keyword>
<feature type="non-terminal residue" evidence="8">
    <location>
        <position position="1"/>
    </location>
</feature>
<keyword evidence="4 8" id="KW-0012">Acyltransferase</keyword>
<protein>
    <recommendedName>
        <fullName evidence="2">arginyltransferase</fullName>
        <ecNumber evidence="2">2.3.2.8</ecNumber>
    </recommendedName>
</protein>